<reference evidence="1 2" key="1">
    <citation type="submission" date="2019-02" db="EMBL/GenBank/DDBJ databases">
        <title>Deep-cultivation of Planctomycetes and their phenomic and genomic characterization uncovers novel biology.</title>
        <authorList>
            <person name="Wiegand S."/>
            <person name="Jogler M."/>
            <person name="Boedeker C."/>
            <person name="Pinto D."/>
            <person name="Vollmers J."/>
            <person name="Rivas-Marin E."/>
            <person name="Kohn T."/>
            <person name="Peeters S.H."/>
            <person name="Heuer A."/>
            <person name="Rast P."/>
            <person name="Oberbeckmann S."/>
            <person name="Bunk B."/>
            <person name="Jeske O."/>
            <person name="Meyerdierks A."/>
            <person name="Storesund J.E."/>
            <person name="Kallscheuer N."/>
            <person name="Luecker S."/>
            <person name="Lage O.M."/>
            <person name="Pohl T."/>
            <person name="Merkel B.J."/>
            <person name="Hornburger P."/>
            <person name="Mueller R.-W."/>
            <person name="Bruemmer F."/>
            <person name="Labrenz M."/>
            <person name="Spormann A.M."/>
            <person name="Op Den Camp H."/>
            <person name="Overmann J."/>
            <person name="Amann R."/>
            <person name="Jetten M.S.M."/>
            <person name="Mascher T."/>
            <person name="Medema M.H."/>
            <person name="Devos D.P."/>
            <person name="Kaster A.-K."/>
            <person name="Ovreas L."/>
            <person name="Rohde M."/>
            <person name="Galperin M.Y."/>
            <person name="Jogler C."/>
        </authorList>
    </citation>
    <scope>NUCLEOTIDE SEQUENCE [LARGE SCALE GENOMIC DNA]</scope>
    <source>
        <strain evidence="1 2">Poly41</strain>
    </source>
</reference>
<dbReference type="Proteomes" id="UP000319143">
    <property type="component" value="Unassembled WGS sequence"/>
</dbReference>
<organism evidence="1 2">
    <name type="scientific">Novipirellula artificiosorum</name>
    <dbReference type="NCBI Taxonomy" id="2528016"/>
    <lineage>
        <taxon>Bacteria</taxon>
        <taxon>Pseudomonadati</taxon>
        <taxon>Planctomycetota</taxon>
        <taxon>Planctomycetia</taxon>
        <taxon>Pirellulales</taxon>
        <taxon>Pirellulaceae</taxon>
        <taxon>Novipirellula</taxon>
    </lineage>
</organism>
<name>A0A5C6D7Z4_9BACT</name>
<evidence type="ECO:0000313" key="1">
    <source>
        <dbReference type="EMBL" id="TWU33313.1"/>
    </source>
</evidence>
<accession>A0A5C6D7Z4</accession>
<protein>
    <submittedName>
        <fullName evidence="1">Uncharacterized protein</fullName>
    </submittedName>
</protein>
<evidence type="ECO:0000313" key="2">
    <source>
        <dbReference type="Proteomes" id="UP000319143"/>
    </source>
</evidence>
<gene>
    <name evidence="1" type="ORF">Poly41_50660</name>
</gene>
<keyword evidence="2" id="KW-1185">Reference proteome</keyword>
<sequence length="56" mass="6084">MQEALFHGVGLLDSATPLEKVVQVSVPELEGVGIDTSRVDGFWLPSPREVVQFLSC</sequence>
<dbReference type="EMBL" id="SJPV01000010">
    <property type="protein sequence ID" value="TWU33313.1"/>
    <property type="molecule type" value="Genomic_DNA"/>
</dbReference>
<dbReference type="AlphaFoldDB" id="A0A5C6D7Z4"/>
<comment type="caution">
    <text evidence="1">The sequence shown here is derived from an EMBL/GenBank/DDBJ whole genome shotgun (WGS) entry which is preliminary data.</text>
</comment>
<proteinExistence type="predicted"/>